<protein>
    <recommendedName>
        <fullName evidence="5">DUF1640 domain-containing protein</fullName>
    </recommendedName>
</protein>
<keyword evidence="4" id="KW-1185">Reference proteome</keyword>
<dbReference type="AlphaFoldDB" id="A0A7G1H1M2"/>
<gene>
    <name evidence="3" type="ORF">JZK55_16160</name>
</gene>
<dbReference type="EMBL" id="AP022873">
    <property type="protein sequence ID" value="BCB96694.1"/>
    <property type="molecule type" value="Genomic_DNA"/>
</dbReference>
<keyword evidence="2" id="KW-0472">Membrane</keyword>
<reference evidence="3 4" key="1">
    <citation type="submission" date="2020-03" db="EMBL/GenBank/DDBJ databases">
        <title>Complete genome sequences of two sulfur-disproportionating bacterial strains T55J and Mzg5.</title>
        <authorList>
            <person name="Umezawa K."/>
            <person name="Kojima H."/>
            <person name="Kato Y."/>
            <person name="Fukui M."/>
        </authorList>
    </citation>
    <scope>NUCLEOTIDE SEQUENCE [LARGE SCALE GENOMIC DNA]</scope>
    <source>
        <strain evidence="3 4">T55J</strain>
    </source>
</reference>
<keyword evidence="2" id="KW-0812">Transmembrane</keyword>
<accession>A0A7G1H1M2</accession>
<dbReference type="KEGG" id="dtp:JZK55_16160"/>
<feature type="transmembrane region" description="Helical" evidence="2">
    <location>
        <begin position="83"/>
        <end position="100"/>
    </location>
</feature>
<sequence>MLEFSMAATIPVKIYEILEDKLGRDEAKEVVKELEDAVNAIILQKKTEVKEELSRELASKADIARLEGKIEAIKIDLERKLKLYFIMLIFVIILVSPRAIDLLAKLLGVIK</sequence>
<evidence type="ECO:0000313" key="3">
    <source>
        <dbReference type="EMBL" id="BCB96694.1"/>
    </source>
</evidence>
<keyword evidence="2" id="KW-1133">Transmembrane helix</keyword>
<evidence type="ECO:0000256" key="1">
    <source>
        <dbReference type="SAM" id="Coils"/>
    </source>
</evidence>
<feature type="coiled-coil region" evidence="1">
    <location>
        <begin position="24"/>
        <end position="83"/>
    </location>
</feature>
<name>A0A7G1H1M2_9BACT</name>
<keyword evidence="1" id="KW-0175">Coiled coil</keyword>
<evidence type="ECO:0000313" key="4">
    <source>
        <dbReference type="Proteomes" id="UP000516360"/>
    </source>
</evidence>
<evidence type="ECO:0008006" key="5">
    <source>
        <dbReference type="Google" id="ProtNLM"/>
    </source>
</evidence>
<proteinExistence type="predicted"/>
<organism evidence="3 4">
    <name type="scientific">Dissulfurispira thermophila</name>
    <dbReference type="NCBI Taxonomy" id="2715679"/>
    <lineage>
        <taxon>Bacteria</taxon>
        <taxon>Pseudomonadati</taxon>
        <taxon>Nitrospirota</taxon>
        <taxon>Thermodesulfovibrionia</taxon>
        <taxon>Thermodesulfovibrionales</taxon>
        <taxon>Dissulfurispiraceae</taxon>
        <taxon>Dissulfurispira</taxon>
    </lineage>
</organism>
<evidence type="ECO:0000256" key="2">
    <source>
        <dbReference type="SAM" id="Phobius"/>
    </source>
</evidence>
<dbReference type="Proteomes" id="UP000516360">
    <property type="component" value="Chromosome"/>
</dbReference>